<dbReference type="Pfam" id="PF00483">
    <property type="entry name" value="NTP_transferase"/>
    <property type="match status" value="1"/>
</dbReference>
<protein>
    <submittedName>
        <fullName evidence="4">Mannose-1-phosphate guanylyltransferase RfbM</fullName>
        <ecNumber evidence="4">2.7.7.13</ecNumber>
    </submittedName>
</protein>
<reference evidence="5" key="1">
    <citation type="submission" date="2017-08" db="EMBL/GenBank/DDBJ databases">
        <title>Draft Genome Sequence of Kocuria varians 80.</title>
        <authorList>
            <person name="Minaev M."/>
            <person name="Kurbakov K.A."/>
            <person name="Solodovnikova G.I."/>
            <person name="Kuznetsova O.A."/>
            <person name="Lisitsyn A.B."/>
        </authorList>
    </citation>
    <scope>NUCLEOTIDE SEQUENCE [LARGE SCALE GENOMIC DNA]</scope>
    <source>
        <strain evidence="5">80</strain>
    </source>
</reference>
<dbReference type="PANTHER" id="PTHR46390:SF1">
    <property type="entry name" value="MANNOSE-1-PHOSPHATE GUANYLYLTRANSFERASE"/>
    <property type="match status" value="1"/>
</dbReference>
<evidence type="ECO:0000259" key="3">
    <source>
        <dbReference type="Pfam" id="PF22640"/>
    </source>
</evidence>
<dbReference type="AlphaFoldDB" id="A0A7D7L044"/>
<dbReference type="EMBL" id="CP059343">
    <property type="protein sequence ID" value="QMS56595.1"/>
    <property type="molecule type" value="Genomic_DNA"/>
</dbReference>
<dbReference type="EC" id="2.7.7.13" evidence="4"/>
<dbReference type="InterPro" id="IPR054566">
    <property type="entry name" value="ManC/GMP-like_b-helix"/>
</dbReference>
<accession>A0A7D7L044</accession>
<dbReference type="InterPro" id="IPR051161">
    <property type="entry name" value="Mannose-6P_isomerase_type2"/>
</dbReference>
<keyword evidence="4" id="KW-0548">Nucleotidyltransferase</keyword>
<feature type="domain" description="Nucleotidyl transferase" evidence="2">
    <location>
        <begin position="42"/>
        <end position="322"/>
    </location>
</feature>
<dbReference type="Proteomes" id="UP000216825">
    <property type="component" value="Chromosome"/>
</dbReference>
<dbReference type="InterPro" id="IPR005835">
    <property type="entry name" value="NTP_transferase_dom"/>
</dbReference>
<evidence type="ECO:0000259" key="2">
    <source>
        <dbReference type="Pfam" id="PF00483"/>
    </source>
</evidence>
<dbReference type="CDD" id="cd02509">
    <property type="entry name" value="GDP-M1P_Guanylyltransferase"/>
    <property type="match status" value="1"/>
</dbReference>
<dbReference type="Pfam" id="PF22640">
    <property type="entry name" value="ManC_GMP_beta-helix"/>
    <property type="match status" value="1"/>
</dbReference>
<dbReference type="GO" id="GO:0009298">
    <property type="term" value="P:GDP-mannose biosynthetic process"/>
    <property type="evidence" value="ECO:0007669"/>
    <property type="project" value="TreeGrafter"/>
</dbReference>
<dbReference type="InterPro" id="IPR049577">
    <property type="entry name" value="GMPP_N"/>
</dbReference>
<feature type="domain" description="MannoseP isomerase/GMP-like beta-helix" evidence="3">
    <location>
        <begin position="343"/>
        <end position="392"/>
    </location>
</feature>
<keyword evidence="4" id="KW-0808">Transferase</keyword>
<evidence type="ECO:0000313" key="5">
    <source>
        <dbReference type="Proteomes" id="UP000216825"/>
    </source>
</evidence>
<gene>
    <name evidence="4" type="primary">rfbM</name>
    <name evidence="4" type="ORF">CIB50_0001307</name>
</gene>
<dbReference type="KEGG" id="kvr:CIB50_0001307"/>
<dbReference type="PANTHER" id="PTHR46390">
    <property type="entry name" value="MANNOSE-1-PHOSPHATE GUANYLYLTRANSFERASE"/>
    <property type="match status" value="1"/>
</dbReference>
<feature type="region of interest" description="Disordered" evidence="1">
    <location>
        <begin position="1"/>
        <end position="21"/>
    </location>
</feature>
<dbReference type="SUPFAM" id="SSF53448">
    <property type="entry name" value="Nucleotide-diphospho-sugar transferases"/>
    <property type="match status" value="1"/>
</dbReference>
<organism evidence="4 5">
    <name type="scientific">Kocuria varians</name>
    <name type="common">Micrococcus varians</name>
    <dbReference type="NCBI Taxonomy" id="1272"/>
    <lineage>
        <taxon>Bacteria</taxon>
        <taxon>Bacillati</taxon>
        <taxon>Actinomycetota</taxon>
        <taxon>Actinomycetes</taxon>
        <taxon>Micrococcales</taxon>
        <taxon>Micrococcaceae</taxon>
        <taxon>Kocuria</taxon>
    </lineage>
</organism>
<reference evidence="4 5" key="2">
    <citation type="submission" date="2020-07" db="EMBL/GenBank/DDBJ databases">
        <title>Genome of starter culture bacteria Kocuria salsicia reveals its technological properties and safety for usage in meat industry.</title>
        <authorList>
            <person name="Michael M."/>
            <person name="Konstantin K."/>
            <person name="Evgenii K."/>
            <person name="Galina S."/>
            <person name="Oksana K."/>
            <person name="Andrei L."/>
        </authorList>
    </citation>
    <scope>NUCLEOTIDE SEQUENCE [LARGE SCALE GENOMIC DNA]</scope>
    <source>
        <strain evidence="4 5">80</strain>
    </source>
</reference>
<dbReference type="Gene3D" id="3.90.550.10">
    <property type="entry name" value="Spore Coat Polysaccharide Biosynthesis Protein SpsA, Chain A"/>
    <property type="match status" value="1"/>
</dbReference>
<evidence type="ECO:0000313" key="4">
    <source>
        <dbReference type="EMBL" id="QMS56595.1"/>
    </source>
</evidence>
<sequence>MPAFGRRAPARGVTQLGSGAPEGAARTLSVVTSPLQRFHPFIPAGGVGSRLWPLSRADAPKFLLDLTGSGSSLLRATYDRLEGLSAGPLMVVTGRSHAGAVQEQLPELSANDLVLEPSPKDSAAAIGLACTLIERRDPTAIIGSFAADHVVEPALAFQDVVREAVQAADTGRIVTIGITPSSPATGFGYIKAGRSLGLEQAPHALTVEQFVEKPDEETARQYVASGRYTWNAGMFVAPVGLMLDYLRRSEPELATGLDRIADAWETTERDAVVDEVWPTLTKTAIDYAVAEPAAAAGDVAMVPGDFTWEDVGDFAAINRLNKVDPQTDSQVSILGSNKRVLADESSGIVVSDTARLIALIGVDDIVVVDTPDALLVTTAEHAQRVKNAVDSLKRNGDTDVL</sequence>
<evidence type="ECO:0000256" key="1">
    <source>
        <dbReference type="SAM" id="MobiDB-lite"/>
    </source>
</evidence>
<proteinExistence type="predicted"/>
<dbReference type="GO" id="GO:0004475">
    <property type="term" value="F:mannose-1-phosphate guanylyltransferase (GTP) activity"/>
    <property type="evidence" value="ECO:0007669"/>
    <property type="project" value="UniProtKB-EC"/>
</dbReference>
<name>A0A7D7L044_KOCVA</name>
<keyword evidence="5" id="KW-1185">Reference proteome</keyword>
<dbReference type="SUPFAM" id="SSF159283">
    <property type="entry name" value="Guanosine diphospho-D-mannose pyrophosphorylase/mannose-6-phosphate isomerase linker domain"/>
    <property type="match status" value="1"/>
</dbReference>
<dbReference type="InterPro" id="IPR029044">
    <property type="entry name" value="Nucleotide-diphossugar_trans"/>
</dbReference>